<dbReference type="Proteomes" id="UP000035050">
    <property type="component" value="Chromosome"/>
</dbReference>
<sequence>MSTSSHLISPISDEPKRRAIFLVLLRGMWRGMRKSLPWLVSLVAAVLTYLYVPGAWYVAAGALAGLLAAVLMEPRHG</sequence>
<keyword evidence="1" id="KW-0812">Transmembrane</keyword>
<name>A0A0E3U729_9BURK</name>
<dbReference type="EMBL" id="CP011253">
    <property type="protein sequence ID" value="AKC70509.1"/>
    <property type="molecule type" value="Genomic_DNA"/>
</dbReference>
<accession>A0A0E3U729</accession>
<feature type="transmembrane region" description="Helical" evidence="1">
    <location>
        <begin position="35"/>
        <end position="51"/>
    </location>
</feature>
<dbReference type="PATRIC" id="fig|573737.6.peg.3907"/>
<dbReference type="HOGENOM" id="CLU_2634807_0_0_4"/>
<keyword evidence="1" id="KW-1133">Transmembrane helix</keyword>
<proteinExistence type="predicted"/>
<evidence type="ECO:0000256" key="1">
    <source>
        <dbReference type="SAM" id="Phobius"/>
    </source>
</evidence>
<dbReference type="KEGG" id="pox:MB84_14965"/>
<organism evidence="2 3">
    <name type="scientific">Pandoraea oxalativorans</name>
    <dbReference type="NCBI Taxonomy" id="573737"/>
    <lineage>
        <taxon>Bacteria</taxon>
        <taxon>Pseudomonadati</taxon>
        <taxon>Pseudomonadota</taxon>
        <taxon>Betaproteobacteria</taxon>
        <taxon>Burkholderiales</taxon>
        <taxon>Burkholderiaceae</taxon>
        <taxon>Pandoraea</taxon>
    </lineage>
</organism>
<keyword evidence="3" id="KW-1185">Reference proteome</keyword>
<dbReference type="AlphaFoldDB" id="A0A0E3U729"/>
<evidence type="ECO:0000313" key="2">
    <source>
        <dbReference type="EMBL" id="AKC70509.1"/>
    </source>
</evidence>
<protein>
    <submittedName>
        <fullName evidence="2">Uncharacterized protein</fullName>
    </submittedName>
</protein>
<gene>
    <name evidence="2" type="ORF">MB84_14965</name>
</gene>
<keyword evidence="1" id="KW-0472">Membrane</keyword>
<evidence type="ECO:0000313" key="3">
    <source>
        <dbReference type="Proteomes" id="UP000035050"/>
    </source>
</evidence>
<reference evidence="2" key="1">
    <citation type="submission" date="2016-06" db="EMBL/GenBank/DDBJ databases">
        <title>Pandoraea oxalativorans DSM 23570 Genome Sequencing.</title>
        <authorList>
            <person name="Ee R."/>
            <person name="Lim Y.-L."/>
            <person name="Yong D."/>
            <person name="Yin W.-F."/>
            <person name="Chan K.-G."/>
        </authorList>
    </citation>
    <scope>NUCLEOTIDE SEQUENCE</scope>
    <source>
        <strain evidence="2">DSM 23570</strain>
    </source>
</reference>